<evidence type="ECO:0000256" key="8">
    <source>
        <dbReference type="ARBA" id="ARBA00029996"/>
    </source>
</evidence>
<dbReference type="Gene3D" id="3.90.1150.10">
    <property type="entry name" value="Aspartate Aminotransferase, domain 1"/>
    <property type="match status" value="1"/>
</dbReference>
<comment type="function">
    <text evidence="2">Decarboxylates L-threonine-O-3-phosphate to yield (R)-1-amino-2-propanol O-2-phosphate, the precursor for the linkage between the nucleotide loop and the corrin ring in cobalamin.</text>
</comment>
<dbReference type="eggNOG" id="arCOG04273">
    <property type="taxonomic scope" value="Archaea"/>
</dbReference>
<dbReference type="PROSITE" id="PS00105">
    <property type="entry name" value="AA_TRANSFER_CLASS_1"/>
    <property type="match status" value="1"/>
</dbReference>
<dbReference type="GO" id="GO:0030170">
    <property type="term" value="F:pyridoxal phosphate binding"/>
    <property type="evidence" value="ECO:0007669"/>
    <property type="project" value="InterPro"/>
</dbReference>
<keyword evidence="5" id="KW-0169">Cobalamin biosynthesis</keyword>
<dbReference type="KEGG" id="mpd:MCP_1952"/>
<name>D1Z002_METPS</name>
<organism evidence="11 12">
    <name type="scientific">Methanocella paludicola (strain DSM 17711 / JCM 13418 / NBRC 101707 / SANAE)</name>
    <dbReference type="NCBI Taxonomy" id="304371"/>
    <lineage>
        <taxon>Archaea</taxon>
        <taxon>Methanobacteriati</taxon>
        <taxon>Methanobacteriota</taxon>
        <taxon>Stenosarchaea group</taxon>
        <taxon>Methanomicrobia</taxon>
        <taxon>Methanocellales</taxon>
        <taxon>Methanocellaceae</taxon>
        <taxon>Methanocella</taxon>
    </lineage>
</organism>
<reference evidence="11 12" key="1">
    <citation type="journal article" date="2007" name="Appl. Environ. Microbiol.">
        <title>Isolation of key methanogens for global methane emission from rice paddy fields: a novel isolate affiliated with the clone cluster rice cluster I.</title>
        <authorList>
            <person name="Sakai S."/>
            <person name="Imachi H."/>
            <person name="Sekiguchi Y."/>
            <person name="Ohashi A."/>
            <person name="Harada H."/>
            <person name="Kamagata Y."/>
        </authorList>
    </citation>
    <scope>NUCLEOTIDE SEQUENCE [LARGE SCALE GENOMIC DNA]</scope>
    <source>
        <strain evidence="12">DSM 17711 / JCM 13418 / NBRC 101707 / SANAE</strain>
    </source>
</reference>
<sequence length="365" mass="40654">MRFRKELSDIAPCAHGGKAFEIAGRLGVKEGALLDFSVNLNPYMPLDAGDVLRQAHDSVFSYPDNQYKRFRESAARFTSVHADNIIPGNGSTEIIRLVAECVIDRGDIVSIPCPTFGEYEQQCRLFGAAIRYVRYSDIINKNYWHLDGCRIVFLCNPNNPDGRLLPRNDVESLIEYCAGKDVIAVVDEAFIDLADPEQSVAQLVDKYENLLVMRSLTKCFAIPGLRLGFGIANKASAEVLNNARLTWNLDSIAAEAGIYYMDSSDSYLDVSRAYVKREREWLADAINGIQGIKPLPASANYFLIDVAGTGRISGEFAERMLQEHVIVRDCSSFSMLGDTYLRLAVRTREENERLVEALRKAAGSS</sequence>
<dbReference type="InterPro" id="IPR015421">
    <property type="entry name" value="PyrdxlP-dep_Trfase_major"/>
</dbReference>
<comment type="pathway">
    <text evidence="3">Cofactor biosynthesis; adenosylcobalamin biosynthesis.</text>
</comment>
<evidence type="ECO:0000256" key="4">
    <source>
        <dbReference type="ARBA" id="ARBA00012285"/>
    </source>
</evidence>
<evidence type="ECO:0000256" key="2">
    <source>
        <dbReference type="ARBA" id="ARBA00003444"/>
    </source>
</evidence>
<protein>
    <recommendedName>
        <fullName evidence="4">threonine-phosphate decarboxylase</fullName>
        <ecNumber evidence="4">4.1.1.81</ecNumber>
    </recommendedName>
    <alternativeName>
        <fullName evidence="8">L-threonine-O-3-phosphate decarboxylase</fullName>
    </alternativeName>
</protein>
<proteinExistence type="predicted"/>
<dbReference type="EMBL" id="AP011532">
    <property type="protein sequence ID" value="BAI62024.1"/>
    <property type="molecule type" value="Genomic_DNA"/>
</dbReference>
<dbReference type="PATRIC" id="fig|304371.9.peg.1992"/>
<dbReference type="SUPFAM" id="SSF53383">
    <property type="entry name" value="PLP-dependent transferases"/>
    <property type="match status" value="1"/>
</dbReference>
<evidence type="ECO:0000256" key="1">
    <source>
        <dbReference type="ARBA" id="ARBA00001933"/>
    </source>
</evidence>
<dbReference type="InterPro" id="IPR015422">
    <property type="entry name" value="PyrdxlP-dep_Trfase_small"/>
</dbReference>
<evidence type="ECO:0000313" key="11">
    <source>
        <dbReference type="EMBL" id="BAI62024.1"/>
    </source>
</evidence>
<dbReference type="GO" id="GO:0009236">
    <property type="term" value="P:cobalamin biosynthetic process"/>
    <property type="evidence" value="ECO:0007669"/>
    <property type="project" value="UniProtKB-UniPathway"/>
</dbReference>
<keyword evidence="7" id="KW-0456">Lyase</keyword>
<dbReference type="InterPro" id="IPR015424">
    <property type="entry name" value="PyrdxlP-dep_Trfase"/>
</dbReference>
<dbReference type="CDD" id="cd00609">
    <property type="entry name" value="AAT_like"/>
    <property type="match status" value="1"/>
</dbReference>
<dbReference type="AlphaFoldDB" id="D1Z002"/>
<keyword evidence="12" id="KW-1185">Reference proteome</keyword>
<dbReference type="PANTHER" id="PTHR42885">
    <property type="entry name" value="HISTIDINOL-PHOSPHATE AMINOTRANSFERASE-RELATED"/>
    <property type="match status" value="1"/>
</dbReference>
<evidence type="ECO:0000256" key="3">
    <source>
        <dbReference type="ARBA" id="ARBA00004953"/>
    </source>
</evidence>
<reference evidence="11 12" key="2">
    <citation type="journal article" date="2008" name="Int. J. Syst. Evol. Microbiol.">
        <title>Methanocella paludicola gen. nov., sp. nov., a methane-producing archaeon, the first isolate of the lineage 'Rice Cluster I', and proposal of the new archaeal order Methanocellales ord. nov.</title>
        <authorList>
            <person name="Sakai S."/>
            <person name="Imachi H."/>
            <person name="Hanada S."/>
            <person name="Ohashi A."/>
            <person name="Harada H."/>
            <person name="Kamagata Y."/>
        </authorList>
    </citation>
    <scope>NUCLEOTIDE SEQUENCE [LARGE SCALE GENOMIC DNA]</scope>
    <source>
        <strain evidence="12">DSM 17711 / JCM 13418 / NBRC 101707 / SANAE</strain>
    </source>
</reference>
<evidence type="ECO:0000259" key="10">
    <source>
        <dbReference type="Pfam" id="PF00155"/>
    </source>
</evidence>
<evidence type="ECO:0000256" key="7">
    <source>
        <dbReference type="ARBA" id="ARBA00023239"/>
    </source>
</evidence>
<dbReference type="Gene3D" id="3.40.640.10">
    <property type="entry name" value="Type I PLP-dependent aspartate aminotransferase-like (Major domain)"/>
    <property type="match status" value="1"/>
</dbReference>
<gene>
    <name evidence="11" type="ordered locus">MCP_1952</name>
</gene>
<dbReference type="InterPro" id="IPR004838">
    <property type="entry name" value="NHTrfase_class1_PyrdxlP-BS"/>
</dbReference>
<comment type="cofactor">
    <cofactor evidence="1">
        <name>pyridoxal 5'-phosphate</name>
        <dbReference type="ChEBI" id="CHEBI:597326"/>
    </cofactor>
</comment>
<dbReference type="Proteomes" id="UP000001882">
    <property type="component" value="Chromosome"/>
</dbReference>
<evidence type="ECO:0000256" key="9">
    <source>
        <dbReference type="ARBA" id="ARBA00048531"/>
    </source>
</evidence>
<evidence type="ECO:0000313" key="12">
    <source>
        <dbReference type="Proteomes" id="UP000001882"/>
    </source>
</evidence>
<dbReference type="RefSeq" id="WP_012900698.1">
    <property type="nucleotide sequence ID" value="NC_013665.1"/>
</dbReference>
<feature type="domain" description="Aminotransferase class I/classII large" evidence="10">
    <location>
        <begin position="34"/>
        <end position="358"/>
    </location>
</feature>
<dbReference type="InterPro" id="IPR004839">
    <property type="entry name" value="Aminotransferase_I/II_large"/>
</dbReference>
<dbReference type="InterPro" id="IPR005860">
    <property type="entry name" value="CobD"/>
</dbReference>
<dbReference type="GeneID" id="8681823"/>
<dbReference type="OrthoDB" id="39225at2157"/>
<evidence type="ECO:0000256" key="6">
    <source>
        <dbReference type="ARBA" id="ARBA00022898"/>
    </source>
</evidence>
<reference evidence="12" key="3">
    <citation type="journal article" date="2011" name="PLoS ONE">
        <title>Genome sequence of a mesophilic hydrogenotrophic methanogen Methanocella paludicola, the first cultivated representative of the order Methanocellales.</title>
        <authorList>
            <person name="Sakai S."/>
            <person name="Takaki Y."/>
            <person name="Shimamura S."/>
            <person name="Sekine M."/>
            <person name="Tajima T."/>
            <person name="Kosugi H."/>
            <person name="Ichikawa N."/>
            <person name="Tasumi E."/>
            <person name="Hiraki A.T."/>
            <person name="Shimizu A."/>
            <person name="Kato Y."/>
            <person name="Nishiko R."/>
            <person name="Mori K."/>
            <person name="Fujita N."/>
            <person name="Imachi H."/>
            <person name="Takai K."/>
        </authorList>
    </citation>
    <scope>NUCLEOTIDE SEQUENCE [LARGE SCALE GENOMIC DNA]</scope>
    <source>
        <strain evidence="12">DSM 17711 / JCM 13418 / NBRC 101707 / SANAE</strain>
    </source>
</reference>
<evidence type="ECO:0000256" key="5">
    <source>
        <dbReference type="ARBA" id="ARBA00022573"/>
    </source>
</evidence>
<dbReference type="NCBIfam" id="TIGR01140">
    <property type="entry name" value="L_thr_O3P_dcar"/>
    <property type="match status" value="1"/>
</dbReference>
<dbReference type="InParanoid" id="D1Z002"/>
<keyword evidence="6" id="KW-0663">Pyridoxal phosphate</keyword>
<accession>D1Z002</accession>
<comment type="catalytic activity">
    <reaction evidence="9">
        <text>O-phospho-L-threonine + H(+) = (R)-1-aminopropan-2-yl phosphate + CO2</text>
        <dbReference type="Rhea" id="RHEA:11492"/>
        <dbReference type="ChEBI" id="CHEBI:15378"/>
        <dbReference type="ChEBI" id="CHEBI:16526"/>
        <dbReference type="ChEBI" id="CHEBI:58563"/>
        <dbReference type="ChEBI" id="CHEBI:58675"/>
        <dbReference type="EC" id="4.1.1.81"/>
    </reaction>
</comment>
<dbReference type="PANTHER" id="PTHR42885:SF1">
    <property type="entry name" value="THREONINE-PHOSPHATE DECARBOXYLASE"/>
    <property type="match status" value="1"/>
</dbReference>
<dbReference type="Pfam" id="PF00155">
    <property type="entry name" value="Aminotran_1_2"/>
    <property type="match status" value="1"/>
</dbReference>
<dbReference type="STRING" id="304371.MCP_1952"/>
<dbReference type="UniPathway" id="UPA00148"/>
<dbReference type="GO" id="GO:0048472">
    <property type="term" value="F:threonine-phosphate decarboxylase activity"/>
    <property type="evidence" value="ECO:0007669"/>
    <property type="project" value="UniProtKB-EC"/>
</dbReference>
<dbReference type="EC" id="4.1.1.81" evidence="4"/>